<protein>
    <submittedName>
        <fullName evidence="2">Uncharacterized protein</fullName>
    </submittedName>
</protein>
<name>A0A915KKY7_ROMCU</name>
<proteinExistence type="predicted"/>
<dbReference type="AlphaFoldDB" id="A0A915KKY7"/>
<evidence type="ECO:0000313" key="2">
    <source>
        <dbReference type="WBParaSite" id="nRc.2.0.1.t38698-RA"/>
    </source>
</evidence>
<reference evidence="2" key="1">
    <citation type="submission" date="2022-11" db="UniProtKB">
        <authorList>
            <consortium name="WormBaseParasite"/>
        </authorList>
    </citation>
    <scope>IDENTIFICATION</scope>
</reference>
<sequence length="102" mass="11820">MEKIIDKTFPQFSPSCTENEEITARENETDAYTQPINIRTALKPQLLSKYDICLAEDWKNHLSTQYHNNSCITVAGFKYNQDNKTTVIQQINSVHKENVKKN</sequence>
<dbReference type="WBParaSite" id="nRc.2.0.1.t38698-RA">
    <property type="protein sequence ID" value="nRc.2.0.1.t38698-RA"/>
    <property type="gene ID" value="nRc.2.0.1.g38698"/>
</dbReference>
<dbReference type="Proteomes" id="UP000887565">
    <property type="component" value="Unplaced"/>
</dbReference>
<accession>A0A915KKY7</accession>
<keyword evidence="1" id="KW-1185">Reference proteome</keyword>
<organism evidence="1 2">
    <name type="scientific">Romanomermis culicivorax</name>
    <name type="common">Nematode worm</name>
    <dbReference type="NCBI Taxonomy" id="13658"/>
    <lineage>
        <taxon>Eukaryota</taxon>
        <taxon>Metazoa</taxon>
        <taxon>Ecdysozoa</taxon>
        <taxon>Nematoda</taxon>
        <taxon>Enoplea</taxon>
        <taxon>Dorylaimia</taxon>
        <taxon>Mermithida</taxon>
        <taxon>Mermithoidea</taxon>
        <taxon>Mermithidae</taxon>
        <taxon>Romanomermis</taxon>
    </lineage>
</organism>
<evidence type="ECO:0000313" key="1">
    <source>
        <dbReference type="Proteomes" id="UP000887565"/>
    </source>
</evidence>